<evidence type="ECO:0000313" key="1">
    <source>
        <dbReference type="EMBL" id="SFF77429.1"/>
    </source>
</evidence>
<organism evidence="1 2">
    <name type="scientific">Clostridium cadaveris</name>
    <dbReference type="NCBI Taxonomy" id="1529"/>
    <lineage>
        <taxon>Bacteria</taxon>
        <taxon>Bacillati</taxon>
        <taxon>Bacillota</taxon>
        <taxon>Clostridia</taxon>
        <taxon>Eubacteriales</taxon>
        <taxon>Clostridiaceae</taxon>
        <taxon>Clostridium</taxon>
    </lineage>
</organism>
<dbReference type="eggNOG" id="COG5275">
    <property type="taxonomic scope" value="Bacteria"/>
</dbReference>
<evidence type="ECO:0000313" key="2">
    <source>
        <dbReference type="Proteomes" id="UP000182135"/>
    </source>
</evidence>
<reference evidence="1 2" key="1">
    <citation type="submission" date="2016-10" db="EMBL/GenBank/DDBJ databases">
        <authorList>
            <person name="de Groot N.N."/>
        </authorList>
    </citation>
    <scope>NUCLEOTIDE SEQUENCE [LARGE SCALE GENOMIC DNA]</scope>
    <source>
        <strain evidence="1 2">NLAE-zl-G419</strain>
    </source>
</reference>
<dbReference type="InterPro" id="IPR031000">
    <property type="entry name" value="D_pro_red_PrdD"/>
</dbReference>
<name>A0A1I2LG55_9CLOT</name>
<dbReference type="STRING" id="1529.SAMN04487885_11011"/>
<dbReference type="InterPro" id="IPR015417">
    <property type="entry name" value="Gly_reductase_pB_sua/b"/>
</dbReference>
<protein>
    <submittedName>
        <fullName evidence="1">D-proline reductase (Dithiol) PrdD</fullName>
    </submittedName>
</protein>
<keyword evidence="2" id="KW-1185">Reference proteome</keyword>
<sequence>MVKKENTLTIKTFHIEKVKFDERTYIEDRTLYLSSDLESIEFNREYIKEYKINVINPYNHDIFINSILDFSPIATKVLGNIGEGITHVLTGVVIMLTAVDENGIQVAEFGSSEGILKEQVYFGRAGTPSERDSIVNIDIVLKQGKGIDRLAVMECHRTCDKIVQSIRKPLKELNGRKCDERYDYTNQVTDYSKKVVIVKQVAGQGAMYDTGLFPNEPGGFIGCKSIIDMGNMPVVLTPNEYRDGALRAMH</sequence>
<dbReference type="GeneID" id="90546596"/>
<proteinExistence type="predicted"/>
<dbReference type="RefSeq" id="WP_027638662.1">
    <property type="nucleotide sequence ID" value="NZ_BAAACD010000033.1"/>
</dbReference>
<dbReference type="OrthoDB" id="3651437at2"/>
<dbReference type="AlphaFoldDB" id="A0A1I2LG55"/>
<dbReference type="GO" id="GO:0050485">
    <property type="term" value="F:oxidoreductase activity, acting on X-H and Y-H to form an X-Y bond, with a disulfide as acceptor"/>
    <property type="evidence" value="ECO:0007669"/>
    <property type="project" value="InterPro"/>
</dbReference>
<gene>
    <name evidence="1" type="ORF">SAMN04487885_11011</name>
</gene>
<dbReference type="EMBL" id="FOOE01000010">
    <property type="protein sequence ID" value="SFF77429.1"/>
    <property type="molecule type" value="Genomic_DNA"/>
</dbReference>
<dbReference type="Pfam" id="PF09338">
    <property type="entry name" value="Gly_reductase"/>
    <property type="match status" value="1"/>
</dbReference>
<dbReference type="NCBIfam" id="TIGR04482">
    <property type="entry name" value="D_pro_red_PrdD"/>
    <property type="match status" value="1"/>
</dbReference>
<dbReference type="Proteomes" id="UP000182135">
    <property type="component" value="Unassembled WGS sequence"/>
</dbReference>
<accession>A0A1I2LG55</accession>